<organism evidence="1 2">
    <name type="scientific">Smittium megazygosporum</name>
    <dbReference type="NCBI Taxonomy" id="133381"/>
    <lineage>
        <taxon>Eukaryota</taxon>
        <taxon>Fungi</taxon>
        <taxon>Fungi incertae sedis</taxon>
        <taxon>Zoopagomycota</taxon>
        <taxon>Kickxellomycotina</taxon>
        <taxon>Harpellomycetes</taxon>
        <taxon>Harpellales</taxon>
        <taxon>Legeriomycetaceae</taxon>
        <taxon>Smittium</taxon>
    </lineage>
</organism>
<evidence type="ECO:0000313" key="2">
    <source>
        <dbReference type="Proteomes" id="UP000245609"/>
    </source>
</evidence>
<sequence>MSSGCSSCIELQIGNFREGEYIMAGRFENEQELCTVLFKKLKKIKKQEKEIKCSNFIGPKSVSSGWYKYLRSIGNQARTLGPSLVKDLTVV</sequence>
<accession>A0A2T9ZI55</accession>
<keyword evidence="2" id="KW-1185">Reference proteome</keyword>
<proteinExistence type="predicted"/>
<evidence type="ECO:0000313" key="1">
    <source>
        <dbReference type="EMBL" id="PVV04187.1"/>
    </source>
</evidence>
<reference evidence="1 2" key="1">
    <citation type="journal article" date="2018" name="MBio">
        <title>Comparative Genomics Reveals the Core Gene Toolbox for the Fungus-Insect Symbiosis.</title>
        <authorList>
            <person name="Wang Y."/>
            <person name="Stata M."/>
            <person name="Wang W."/>
            <person name="Stajich J.E."/>
            <person name="White M.M."/>
            <person name="Moncalvo J.M."/>
        </authorList>
    </citation>
    <scope>NUCLEOTIDE SEQUENCE [LARGE SCALE GENOMIC DNA]</scope>
    <source>
        <strain evidence="1 2">SC-DP-2</strain>
    </source>
</reference>
<dbReference type="Proteomes" id="UP000245609">
    <property type="component" value="Unassembled WGS sequence"/>
</dbReference>
<dbReference type="AlphaFoldDB" id="A0A2T9ZI55"/>
<gene>
    <name evidence="1" type="ORF">BB560_001322</name>
</gene>
<protein>
    <submittedName>
        <fullName evidence="1">Uncharacterized protein</fullName>
    </submittedName>
</protein>
<comment type="caution">
    <text evidence="1">The sequence shown here is derived from an EMBL/GenBank/DDBJ whole genome shotgun (WGS) entry which is preliminary data.</text>
</comment>
<dbReference type="EMBL" id="MBFS01000152">
    <property type="protein sequence ID" value="PVV04187.1"/>
    <property type="molecule type" value="Genomic_DNA"/>
</dbReference>
<name>A0A2T9ZI55_9FUNG</name>